<gene>
    <name evidence="3" type="primary">LOC111137470</name>
</gene>
<dbReference type="GeneID" id="111137470"/>
<protein>
    <submittedName>
        <fullName evidence="3">Uncharacterized protein LOC111137470</fullName>
    </submittedName>
</protein>
<organism evidence="2 3">
    <name type="scientific">Crassostrea virginica</name>
    <name type="common">Eastern oyster</name>
    <dbReference type="NCBI Taxonomy" id="6565"/>
    <lineage>
        <taxon>Eukaryota</taxon>
        <taxon>Metazoa</taxon>
        <taxon>Spiralia</taxon>
        <taxon>Lophotrochozoa</taxon>
        <taxon>Mollusca</taxon>
        <taxon>Bivalvia</taxon>
        <taxon>Autobranchia</taxon>
        <taxon>Pteriomorphia</taxon>
        <taxon>Ostreida</taxon>
        <taxon>Ostreoidea</taxon>
        <taxon>Ostreidae</taxon>
        <taxon>Crassostrea</taxon>
    </lineage>
</organism>
<keyword evidence="1" id="KW-0175">Coiled coil</keyword>
<evidence type="ECO:0000313" key="2">
    <source>
        <dbReference type="Proteomes" id="UP000694844"/>
    </source>
</evidence>
<evidence type="ECO:0000313" key="3">
    <source>
        <dbReference type="RefSeq" id="XP_022344641.1"/>
    </source>
</evidence>
<dbReference type="InterPro" id="IPR011042">
    <property type="entry name" value="6-blade_b-propeller_TolB-like"/>
</dbReference>
<dbReference type="PANTHER" id="PTHR24104">
    <property type="entry name" value="E3 UBIQUITIN-PROTEIN LIGASE NHLRC1-RELATED"/>
    <property type="match status" value="1"/>
</dbReference>
<dbReference type="GO" id="GO:0043161">
    <property type="term" value="P:proteasome-mediated ubiquitin-dependent protein catabolic process"/>
    <property type="evidence" value="ECO:0007669"/>
    <property type="project" value="TreeGrafter"/>
</dbReference>
<dbReference type="Gene3D" id="2.120.10.30">
    <property type="entry name" value="TolB, C-terminal domain"/>
    <property type="match status" value="1"/>
</dbReference>
<proteinExistence type="predicted"/>
<dbReference type="InterPro" id="IPR050952">
    <property type="entry name" value="TRIM-NHL_E3_ligases"/>
</dbReference>
<accession>A0A8B8EXC9</accession>
<dbReference type="GO" id="GO:0061630">
    <property type="term" value="F:ubiquitin protein ligase activity"/>
    <property type="evidence" value="ECO:0007669"/>
    <property type="project" value="TreeGrafter"/>
</dbReference>
<keyword evidence="2" id="KW-1185">Reference proteome</keyword>
<dbReference type="AlphaFoldDB" id="A0A8B8EXC9"/>
<reference evidence="3" key="1">
    <citation type="submission" date="2025-08" db="UniProtKB">
        <authorList>
            <consortium name="RefSeq"/>
        </authorList>
    </citation>
    <scope>IDENTIFICATION</scope>
    <source>
        <tissue evidence="3">Whole sample</tissue>
    </source>
</reference>
<dbReference type="SUPFAM" id="SSF63829">
    <property type="entry name" value="Calcium-dependent phosphotriesterase"/>
    <property type="match status" value="1"/>
</dbReference>
<feature type="coiled-coil region" evidence="1">
    <location>
        <begin position="9"/>
        <end position="94"/>
    </location>
</feature>
<dbReference type="KEGG" id="cvn:111137470"/>
<name>A0A8B8EXC9_CRAVI</name>
<dbReference type="RefSeq" id="XP_022344641.1">
    <property type="nucleotide sequence ID" value="XM_022488933.1"/>
</dbReference>
<dbReference type="GO" id="GO:0008270">
    <property type="term" value="F:zinc ion binding"/>
    <property type="evidence" value="ECO:0007669"/>
    <property type="project" value="UniProtKB-KW"/>
</dbReference>
<evidence type="ECO:0000256" key="1">
    <source>
        <dbReference type="SAM" id="Coils"/>
    </source>
</evidence>
<dbReference type="Proteomes" id="UP000694844">
    <property type="component" value="Chromosome 5"/>
</dbReference>
<dbReference type="GO" id="GO:0000209">
    <property type="term" value="P:protein polyubiquitination"/>
    <property type="evidence" value="ECO:0007669"/>
    <property type="project" value="TreeGrafter"/>
</dbReference>
<sequence length="423" mass="48302">MTTIEEEDIQHIDRKIQKTSQQIKENKKRCETEIERIQRHFNAILEKLERMKQRHEKTLRDSLESKNADMTKVKFSLEEKKKRVLQRAKSLKENSGTMTDIILLKTHRELTKLLSTDVNCIEKSEFSLRYESGDISETVLEFMMGQTFDVGQINVIETNAFQWGYQSIEVLEAMDEDRCLLTDNEMSNVEQVNKSGKKEKQFSVYVGGMCVTDNNEVYVTDWKNNSISRLSPSGSVSPVFSTDPLTPGGICQTMDGGLFVTLGDTETDLFKPNSDSQRLVRHVTLSGDVIREYTFGYGQTKLFTWPRRVTQNGNTDICVINGTSITTSELVILSCSGSLKSVYPEQDQRRECTFTDVVCDSHCNIILSKLQNSSVHLLSPAGEFMRYLLTEKQINHPFAMSLKKSTLWIGDNQGLVKVFQYKQ</sequence>
<dbReference type="PANTHER" id="PTHR24104:SF25">
    <property type="entry name" value="PROTEIN LIN-41"/>
    <property type="match status" value="1"/>
</dbReference>